<gene>
    <name evidence="1" type="ORF">E0F88_32155</name>
</gene>
<comment type="caution">
    <text evidence="1">The sequence shown here is derived from an EMBL/GenBank/DDBJ whole genome shotgun (WGS) entry which is preliminary data.</text>
</comment>
<evidence type="ECO:0000313" key="2">
    <source>
        <dbReference type="Proteomes" id="UP000294850"/>
    </source>
</evidence>
<dbReference type="EMBL" id="SMFL01000024">
    <property type="protein sequence ID" value="TDE08685.1"/>
    <property type="molecule type" value="Genomic_DNA"/>
</dbReference>
<accession>A0A4R5DDP0</accession>
<name>A0A4R5DDP0_9BACT</name>
<dbReference type="AlphaFoldDB" id="A0A4R5DDP0"/>
<protein>
    <submittedName>
        <fullName evidence="1">Uncharacterized protein</fullName>
    </submittedName>
</protein>
<proteinExistence type="predicted"/>
<sequence>MESQRLIVFRDSFTGEDLAVFVILETTRYTPGQCVSIQSSSSEGEFGMYIIEKILDSIVLCRNAGMEDTQESFNFSL</sequence>
<dbReference type="Proteomes" id="UP000294850">
    <property type="component" value="Unassembled WGS sequence"/>
</dbReference>
<evidence type="ECO:0000313" key="1">
    <source>
        <dbReference type="EMBL" id="TDE08685.1"/>
    </source>
</evidence>
<reference evidence="1 2" key="1">
    <citation type="submission" date="2019-03" db="EMBL/GenBank/DDBJ databases">
        <title>Dyadobacter AR-3-6 sp. nov., isolated from arctic soil.</title>
        <authorList>
            <person name="Chaudhary D.K."/>
        </authorList>
    </citation>
    <scope>NUCLEOTIDE SEQUENCE [LARGE SCALE GENOMIC DNA]</scope>
    <source>
        <strain evidence="1 2">AR-3-6</strain>
    </source>
</reference>
<keyword evidence="2" id="KW-1185">Reference proteome</keyword>
<dbReference type="RefSeq" id="WP_131962676.1">
    <property type="nucleotide sequence ID" value="NZ_SMFL01000024.1"/>
</dbReference>
<organism evidence="1 2">
    <name type="scientific">Dyadobacter psychrotolerans</name>
    <dbReference type="NCBI Taxonomy" id="2541721"/>
    <lineage>
        <taxon>Bacteria</taxon>
        <taxon>Pseudomonadati</taxon>
        <taxon>Bacteroidota</taxon>
        <taxon>Cytophagia</taxon>
        <taxon>Cytophagales</taxon>
        <taxon>Spirosomataceae</taxon>
        <taxon>Dyadobacter</taxon>
    </lineage>
</organism>